<dbReference type="InterPro" id="IPR006094">
    <property type="entry name" value="Oxid_FAD_bind_N"/>
</dbReference>
<proteinExistence type="inferred from homology"/>
<evidence type="ECO:0000313" key="6">
    <source>
        <dbReference type="EMBL" id="KAH6874906.1"/>
    </source>
</evidence>
<feature type="domain" description="FAD-binding PCMH-type" evidence="5">
    <location>
        <begin position="40"/>
        <end position="207"/>
    </location>
</feature>
<evidence type="ECO:0000313" key="7">
    <source>
        <dbReference type="Proteomes" id="UP000777438"/>
    </source>
</evidence>
<dbReference type="Gene3D" id="3.30.43.10">
    <property type="entry name" value="Uridine Diphospho-n-acetylenolpyruvylglucosamine Reductase, domain 2"/>
    <property type="match status" value="1"/>
</dbReference>
<reference evidence="6 7" key="1">
    <citation type="journal article" date="2021" name="Nat. Commun.">
        <title>Genetic determinants of endophytism in the Arabidopsis root mycobiome.</title>
        <authorList>
            <person name="Mesny F."/>
            <person name="Miyauchi S."/>
            <person name="Thiergart T."/>
            <person name="Pickel B."/>
            <person name="Atanasova L."/>
            <person name="Karlsson M."/>
            <person name="Huettel B."/>
            <person name="Barry K.W."/>
            <person name="Haridas S."/>
            <person name="Chen C."/>
            <person name="Bauer D."/>
            <person name="Andreopoulos W."/>
            <person name="Pangilinan J."/>
            <person name="LaButti K."/>
            <person name="Riley R."/>
            <person name="Lipzen A."/>
            <person name="Clum A."/>
            <person name="Drula E."/>
            <person name="Henrissat B."/>
            <person name="Kohler A."/>
            <person name="Grigoriev I.V."/>
            <person name="Martin F.M."/>
            <person name="Hacquard S."/>
        </authorList>
    </citation>
    <scope>NUCLEOTIDE SEQUENCE [LARGE SCALE GENOMIC DNA]</scope>
    <source>
        <strain evidence="6 7">MPI-CAGE-CH-0241</strain>
    </source>
</reference>
<comment type="similarity">
    <text evidence="1">Belongs to the oxygen-dependent FAD-linked oxidoreductase family.</text>
</comment>
<comment type="caution">
    <text evidence="6">The sequence shown here is derived from an EMBL/GenBank/DDBJ whole genome shotgun (WGS) entry which is preliminary data.</text>
</comment>
<dbReference type="AlphaFoldDB" id="A0A9P8VV68"/>
<dbReference type="EMBL" id="JAGPYM010000036">
    <property type="protein sequence ID" value="KAH6874906.1"/>
    <property type="molecule type" value="Genomic_DNA"/>
</dbReference>
<sequence>MASTSANTISALKEHLSQTQVKLYTPDSADYADVESCFVVRPIRTLAVARPQIAEDVVALLRFCVQNNVDFTVRGGGHDCAGRTRAQGALVIDMRDFNYVKVSADKKTARIGGGILFGRLIKELGERGLVTPCGTVPSVGYVGWSTLGGYGPLTARYGLGVDQICGAKIVNAEGEVVDANDDLLVGLRGGGGTLGIILELTIKVYPLVKLLHSTIVYESSNLAAAMFSYAEYYEKLIATGELPAALQLQPMTVEMPNIGMAFAVMASWSGPDEEGRLWIKKIAGAAPLLFEATQSITLLEFLDNNEKLVTWPSYGRTFTVSIKRWTPKTMEILAKYSSTAPGGSLAVSVHSLRSPQPSETSVFGSRLDHHVLEIIALMGDESLQEKREAWALELTNVLKSEDPDNILEGSYVSLGADADTDLEKVYGRHYSTLLKLKQKYDGGNVFKYAVPRLLPLTAGEKN</sequence>
<keyword evidence="3" id="KW-0274">FAD</keyword>
<keyword evidence="2" id="KW-0285">Flavoprotein</keyword>
<evidence type="ECO:0000256" key="1">
    <source>
        <dbReference type="ARBA" id="ARBA00005466"/>
    </source>
</evidence>
<evidence type="ECO:0000256" key="4">
    <source>
        <dbReference type="ARBA" id="ARBA00023002"/>
    </source>
</evidence>
<dbReference type="PROSITE" id="PS51387">
    <property type="entry name" value="FAD_PCMH"/>
    <property type="match status" value="1"/>
</dbReference>
<keyword evidence="7" id="KW-1185">Reference proteome</keyword>
<dbReference type="InterPro" id="IPR016166">
    <property type="entry name" value="FAD-bd_PCMH"/>
</dbReference>
<dbReference type="GO" id="GO:0071949">
    <property type="term" value="F:FAD binding"/>
    <property type="evidence" value="ECO:0007669"/>
    <property type="project" value="InterPro"/>
</dbReference>
<dbReference type="InterPro" id="IPR016169">
    <property type="entry name" value="FAD-bd_PCMH_sub2"/>
</dbReference>
<evidence type="ECO:0000259" key="5">
    <source>
        <dbReference type="PROSITE" id="PS51387"/>
    </source>
</evidence>
<dbReference type="GO" id="GO:0016491">
    <property type="term" value="F:oxidoreductase activity"/>
    <property type="evidence" value="ECO:0007669"/>
    <property type="project" value="UniProtKB-KW"/>
</dbReference>
<dbReference type="Gene3D" id="3.30.465.10">
    <property type="match status" value="1"/>
</dbReference>
<dbReference type="SUPFAM" id="SSF56176">
    <property type="entry name" value="FAD-binding/transporter-associated domain-like"/>
    <property type="match status" value="1"/>
</dbReference>
<dbReference type="InterPro" id="IPR050416">
    <property type="entry name" value="FAD-linked_Oxidoreductase"/>
</dbReference>
<dbReference type="InterPro" id="IPR036318">
    <property type="entry name" value="FAD-bd_PCMH-like_sf"/>
</dbReference>
<organism evidence="6 7">
    <name type="scientific">Thelonectria olida</name>
    <dbReference type="NCBI Taxonomy" id="1576542"/>
    <lineage>
        <taxon>Eukaryota</taxon>
        <taxon>Fungi</taxon>
        <taxon>Dikarya</taxon>
        <taxon>Ascomycota</taxon>
        <taxon>Pezizomycotina</taxon>
        <taxon>Sordariomycetes</taxon>
        <taxon>Hypocreomycetidae</taxon>
        <taxon>Hypocreales</taxon>
        <taxon>Nectriaceae</taxon>
        <taxon>Thelonectria</taxon>
    </lineage>
</organism>
<dbReference type="OrthoDB" id="407275at2759"/>
<evidence type="ECO:0000256" key="2">
    <source>
        <dbReference type="ARBA" id="ARBA00022630"/>
    </source>
</evidence>
<dbReference type="Gene3D" id="3.40.462.20">
    <property type="match status" value="1"/>
</dbReference>
<dbReference type="Proteomes" id="UP000777438">
    <property type="component" value="Unassembled WGS sequence"/>
</dbReference>
<accession>A0A9P8VV68</accession>
<dbReference type="PANTHER" id="PTHR42973:SF7">
    <property type="entry name" value="FAD-BINDING PCMH-TYPE DOMAIN-CONTAINING PROTEIN"/>
    <property type="match status" value="1"/>
</dbReference>
<gene>
    <name evidence="6" type="ORF">B0T10DRAFT_541011</name>
</gene>
<dbReference type="PANTHER" id="PTHR42973">
    <property type="entry name" value="BINDING OXIDOREDUCTASE, PUTATIVE (AFU_ORTHOLOGUE AFUA_1G17690)-RELATED"/>
    <property type="match status" value="1"/>
</dbReference>
<protein>
    <recommendedName>
        <fullName evidence="5">FAD-binding PCMH-type domain-containing protein</fullName>
    </recommendedName>
</protein>
<dbReference type="Pfam" id="PF01565">
    <property type="entry name" value="FAD_binding_4"/>
    <property type="match status" value="1"/>
</dbReference>
<evidence type="ECO:0000256" key="3">
    <source>
        <dbReference type="ARBA" id="ARBA00022827"/>
    </source>
</evidence>
<keyword evidence="4" id="KW-0560">Oxidoreductase</keyword>
<dbReference type="InterPro" id="IPR016167">
    <property type="entry name" value="FAD-bd_PCMH_sub1"/>
</dbReference>
<name>A0A9P8VV68_9HYPO</name>